<protein>
    <submittedName>
        <fullName evidence="1">Uncharacterized protein</fullName>
    </submittedName>
</protein>
<organism evidence="1 2">
    <name type="scientific">Massarina eburnea CBS 473.64</name>
    <dbReference type="NCBI Taxonomy" id="1395130"/>
    <lineage>
        <taxon>Eukaryota</taxon>
        <taxon>Fungi</taxon>
        <taxon>Dikarya</taxon>
        <taxon>Ascomycota</taxon>
        <taxon>Pezizomycotina</taxon>
        <taxon>Dothideomycetes</taxon>
        <taxon>Pleosporomycetidae</taxon>
        <taxon>Pleosporales</taxon>
        <taxon>Massarineae</taxon>
        <taxon>Massarinaceae</taxon>
        <taxon>Massarina</taxon>
    </lineage>
</organism>
<name>A0A6A6SF83_9PLEO</name>
<evidence type="ECO:0000313" key="2">
    <source>
        <dbReference type="Proteomes" id="UP000799753"/>
    </source>
</evidence>
<accession>A0A6A6SF83</accession>
<dbReference type="AlphaFoldDB" id="A0A6A6SF83"/>
<gene>
    <name evidence="1" type="ORF">P280DRAFT_464435</name>
</gene>
<sequence>MPPRKQKKKPRLELALYSLPNHSKAYHYALFIAPKYTKPITLDAVQKHHIKITLQNNISGEISQPWHYEHIGIEDVQKEPRLLVRVIIGKVTVSVDEVDKILAAMPIYQEVDVQQRVVKRFGCMTWVESAVQELGKRDAVKGLMKWEAIKGVAVDYVEMKKRIGRWDIGWQGEKRVPLMDLMSGEEVVG</sequence>
<dbReference type="InterPro" id="IPR054208">
    <property type="entry name" value="DUF6914"/>
</dbReference>
<evidence type="ECO:0000313" key="1">
    <source>
        <dbReference type="EMBL" id="KAF2646200.1"/>
    </source>
</evidence>
<dbReference type="EMBL" id="MU006776">
    <property type="protein sequence ID" value="KAF2646200.1"/>
    <property type="molecule type" value="Genomic_DNA"/>
</dbReference>
<dbReference type="Pfam" id="PF21858">
    <property type="entry name" value="DUF6914"/>
    <property type="match status" value="1"/>
</dbReference>
<reference evidence="1" key="1">
    <citation type="journal article" date="2020" name="Stud. Mycol.">
        <title>101 Dothideomycetes genomes: a test case for predicting lifestyles and emergence of pathogens.</title>
        <authorList>
            <person name="Haridas S."/>
            <person name="Albert R."/>
            <person name="Binder M."/>
            <person name="Bloem J."/>
            <person name="Labutti K."/>
            <person name="Salamov A."/>
            <person name="Andreopoulos B."/>
            <person name="Baker S."/>
            <person name="Barry K."/>
            <person name="Bills G."/>
            <person name="Bluhm B."/>
            <person name="Cannon C."/>
            <person name="Castanera R."/>
            <person name="Culley D."/>
            <person name="Daum C."/>
            <person name="Ezra D."/>
            <person name="Gonzalez J."/>
            <person name="Henrissat B."/>
            <person name="Kuo A."/>
            <person name="Liang C."/>
            <person name="Lipzen A."/>
            <person name="Lutzoni F."/>
            <person name="Magnuson J."/>
            <person name="Mondo S."/>
            <person name="Nolan M."/>
            <person name="Ohm R."/>
            <person name="Pangilinan J."/>
            <person name="Park H.-J."/>
            <person name="Ramirez L."/>
            <person name="Alfaro M."/>
            <person name="Sun H."/>
            <person name="Tritt A."/>
            <person name="Yoshinaga Y."/>
            <person name="Zwiers L.-H."/>
            <person name="Turgeon B."/>
            <person name="Goodwin S."/>
            <person name="Spatafora J."/>
            <person name="Crous P."/>
            <person name="Grigoriev I."/>
        </authorList>
    </citation>
    <scope>NUCLEOTIDE SEQUENCE</scope>
    <source>
        <strain evidence="1">CBS 473.64</strain>
    </source>
</reference>
<keyword evidence="2" id="KW-1185">Reference proteome</keyword>
<dbReference type="OrthoDB" id="2679825at2759"/>
<dbReference type="Proteomes" id="UP000799753">
    <property type="component" value="Unassembled WGS sequence"/>
</dbReference>
<proteinExistence type="predicted"/>